<feature type="transmembrane region" description="Helical" evidence="10">
    <location>
        <begin position="12"/>
        <end position="33"/>
    </location>
</feature>
<dbReference type="GO" id="GO:0016192">
    <property type="term" value="P:vesicle-mediated transport"/>
    <property type="evidence" value="ECO:0007669"/>
    <property type="project" value="TreeGrafter"/>
</dbReference>
<evidence type="ECO:0000256" key="2">
    <source>
        <dbReference type="ARBA" id="ARBA00004653"/>
    </source>
</evidence>
<dbReference type="SMART" id="SM01077">
    <property type="entry name" value="Cg6151-P"/>
    <property type="match status" value="1"/>
</dbReference>
<evidence type="ECO:0000256" key="7">
    <source>
        <dbReference type="ARBA" id="ARBA00022989"/>
    </source>
</evidence>
<gene>
    <name evidence="11" type="ORF">BN980_GECA16s02859g</name>
</gene>
<evidence type="ECO:0000256" key="6">
    <source>
        <dbReference type="ARBA" id="ARBA00022692"/>
    </source>
</evidence>
<evidence type="ECO:0000256" key="4">
    <source>
        <dbReference type="ARBA" id="ARBA00013563"/>
    </source>
</evidence>
<name>A0A0J9XIK8_GEOCN</name>
<keyword evidence="7 10" id="KW-1133">Transmembrane helix</keyword>
<accession>A0A0J9XIK8</accession>
<evidence type="ECO:0000256" key="3">
    <source>
        <dbReference type="ARBA" id="ARBA00005738"/>
    </source>
</evidence>
<dbReference type="OrthoDB" id="5591789at2759"/>
<dbReference type="EMBL" id="CCBN010000016">
    <property type="protein sequence ID" value="CDO56773.1"/>
    <property type="molecule type" value="Genomic_DNA"/>
</dbReference>
<dbReference type="PANTHER" id="PTHR13314">
    <property type="entry name" value="CALCIUM CHANNEL FLOWER HOMOLOG"/>
    <property type="match status" value="1"/>
</dbReference>
<proteinExistence type="inferred from homology"/>
<evidence type="ECO:0000313" key="11">
    <source>
        <dbReference type="EMBL" id="CDO56773.1"/>
    </source>
</evidence>
<evidence type="ECO:0000313" key="12">
    <source>
        <dbReference type="Proteomes" id="UP000242525"/>
    </source>
</evidence>
<keyword evidence="12" id="KW-1185">Reference proteome</keyword>
<evidence type="ECO:0000256" key="8">
    <source>
        <dbReference type="ARBA" id="ARBA00023034"/>
    </source>
</evidence>
<comment type="subcellular location">
    <subcellularLocation>
        <location evidence="2">Golgi apparatus membrane</location>
        <topology evidence="2">Multi-pass membrane protein</topology>
    </subcellularLocation>
</comment>
<keyword evidence="9 10" id="KW-0472">Membrane</keyword>
<dbReference type="InterPro" id="IPR019365">
    <property type="entry name" value="TVP18/Ca-channel_flower"/>
</dbReference>
<dbReference type="AlphaFoldDB" id="A0A0J9XIK8"/>
<dbReference type="GO" id="GO:0000139">
    <property type="term" value="C:Golgi membrane"/>
    <property type="evidence" value="ECO:0007669"/>
    <property type="project" value="UniProtKB-SubCell"/>
</dbReference>
<dbReference type="PANTHER" id="PTHR13314:SF2">
    <property type="entry name" value="CALCIUM CHANNEL FLOWER HOMOLOG"/>
    <property type="match status" value="1"/>
</dbReference>
<protein>
    <recommendedName>
        <fullName evidence="4">Golgi apparatus membrane protein TVP18</fullName>
    </recommendedName>
    <alternativeName>
        <fullName evidence="5">Golgi apparatus membrane protein tvp18</fullName>
    </alternativeName>
</protein>
<evidence type="ECO:0000256" key="5">
    <source>
        <dbReference type="ARBA" id="ARBA00020655"/>
    </source>
</evidence>
<dbReference type="Pfam" id="PF10233">
    <property type="entry name" value="Cg6151-P"/>
    <property type="match status" value="1"/>
</dbReference>
<comment type="similarity">
    <text evidence="3">Belongs to the TVP18 family.</text>
</comment>
<feature type="transmembrane region" description="Helical" evidence="10">
    <location>
        <begin position="40"/>
        <end position="64"/>
    </location>
</feature>
<reference evidence="11" key="1">
    <citation type="submission" date="2014-03" db="EMBL/GenBank/DDBJ databases">
        <authorList>
            <person name="Casaregola S."/>
        </authorList>
    </citation>
    <scope>NUCLEOTIDE SEQUENCE [LARGE SCALE GENOMIC DNA]</scope>
    <source>
        <strain evidence="11">CLIB 918</strain>
    </source>
</reference>
<feature type="transmembrane region" description="Helical" evidence="10">
    <location>
        <begin position="95"/>
        <end position="125"/>
    </location>
</feature>
<evidence type="ECO:0000256" key="1">
    <source>
        <dbReference type="ARBA" id="ARBA00003246"/>
    </source>
</evidence>
<comment type="caution">
    <text evidence="11">The sequence shown here is derived from an EMBL/GenBank/DDBJ whole genome shotgun (WGS) entry which is preliminary data.</text>
</comment>
<dbReference type="Proteomes" id="UP000242525">
    <property type="component" value="Unassembled WGS sequence"/>
</dbReference>
<dbReference type="STRING" id="1173061.A0A0J9XIK8"/>
<evidence type="ECO:0000256" key="9">
    <source>
        <dbReference type="ARBA" id="ARBA00023136"/>
    </source>
</evidence>
<comment type="function">
    <text evidence="1">Golgi membrane protein involved in vesicular trafficking.</text>
</comment>
<organism evidence="11 12">
    <name type="scientific">Geotrichum candidum</name>
    <name type="common">Oospora lactis</name>
    <name type="synonym">Dipodascus geotrichum</name>
    <dbReference type="NCBI Taxonomy" id="1173061"/>
    <lineage>
        <taxon>Eukaryota</taxon>
        <taxon>Fungi</taxon>
        <taxon>Dikarya</taxon>
        <taxon>Ascomycota</taxon>
        <taxon>Saccharomycotina</taxon>
        <taxon>Dipodascomycetes</taxon>
        <taxon>Dipodascales</taxon>
        <taxon>Dipodascaceae</taxon>
        <taxon>Geotrichum</taxon>
    </lineage>
</organism>
<keyword evidence="6 10" id="KW-0812">Transmembrane</keyword>
<evidence type="ECO:0000256" key="10">
    <source>
        <dbReference type="SAM" id="Phobius"/>
    </source>
</evidence>
<keyword evidence="8" id="KW-0333">Golgi apparatus</keyword>
<sequence length="148" mass="16247">MGFSEELKTRNFSIYGQWIGLLCVILCLALGIANIFHANLVIIFSIICIVQGLIILLVEVPFLLKICPLTETFTDFIRKFNKNWPRAGFYAANAIIQYLSCILMVTSLLAVAILLTIVASCYALAAIKNQEFTTSSALGGVGLARQIL</sequence>